<accession>A0A1P8WIN3</accession>
<feature type="compositionally biased region" description="Low complexity" evidence="1">
    <location>
        <begin position="1239"/>
        <end position="1257"/>
    </location>
</feature>
<organism evidence="3 4">
    <name type="scientific">Fuerstiella marisgermanici</name>
    <dbReference type="NCBI Taxonomy" id="1891926"/>
    <lineage>
        <taxon>Bacteria</taxon>
        <taxon>Pseudomonadati</taxon>
        <taxon>Planctomycetota</taxon>
        <taxon>Planctomycetia</taxon>
        <taxon>Planctomycetales</taxon>
        <taxon>Planctomycetaceae</taxon>
        <taxon>Fuerstiella</taxon>
    </lineage>
</organism>
<evidence type="ECO:0000313" key="3">
    <source>
        <dbReference type="EMBL" id="APZ93901.1"/>
    </source>
</evidence>
<evidence type="ECO:0000256" key="1">
    <source>
        <dbReference type="SAM" id="MobiDB-lite"/>
    </source>
</evidence>
<feature type="compositionally biased region" description="Low complexity" evidence="1">
    <location>
        <begin position="1265"/>
        <end position="1289"/>
    </location>
</feature>
<gene>
    <name evidence="3" type="ORF">Fuma_03519</name>
</gene>
<feature type="compositionally biased region" description="Low complexity" evidence="1">
    <location>
        <begin position="1212"/>
        <end position="1222"/>
    </location>
</feature>
<reference evidence="3 4" key="1">
    <citation type="journal article" date="2016" name="Front. Microbiol.">
        <title>Fuerstia marisgermanicae gen. nov., sp. nov., an Unusual Member of the Phylum Planctomycetes from the German Wadden Sea.</title>
        <authorList>
            <person name="Kohn T."/>
            <person name="Heuer A."/>
            <person name="Jogler M."/>
            <person name="Vollmers J."/>
            <person name="Boedeker C."/>
            <person name="Bunk B."/>
            <person name="Rast P."/>
            <person name="Borchert D."/>
            <person name="Glockner I."/>
            <person name="Freese H.M."/>
            <person name="Klenk H.P."/>
            <person name="Overmann J."/>
            <person name="Kaster A.K."/>
            <person name="Rohde M."/>
            <person name="Wiegand S."/>
            <person name="Jogler C."/>
        </authorList>
    </citation>
    <scope>NUCLEOTIDE SEQUENCE [LARGE SCALE GENOMIC DNA]</scope>
    <source>
        <strain evidence="3 4">NH11</strain>
    </source>
</reference>
<feature type="region of interest" description="Disordered" evidence="1">
    <location>
        <begin position="605"/>
        <end position="638"/>
    </location>
</feature>
<dbReference type="EMBL" id="CP017641">
    <property type="protein sequence ID" value="APZ93901.1"/>
    <property type="molecule type" value="Genomic_DNA"/>
</dbReference>
<feature type="compositionally biased region" description="Low complexity" evidence="1">
    <location>
        <begin position="840"/>
        <end position="858"/>
    </location>
</feature>
<feature type="compositionally biased region" description="Low complexity" evidence="1">
    <location>
        <begin position="902"/>
        <end position="920"/>
    </location>
</feature>
<evidence type="ECO:0000313" key="4">
    <source>
        <dbReference type="Proteomes" id="UP000187735"/>
    </source>
</evidence>
<dbReference type="STRING" id="1891926.Fuma_03519"/>
<feature type="region of interest" description="Disordered" evidence="1">
    <location>
        <begin position="734"/>
        <end position="992"/>
    </location>
</feature>
<dbReference type="OrthoDB" id="215734at2"/>
<dbReference type="Proteomes" id="UP000187735">
    <property type="component" value="Chromosome"/>
</dbReference>
<proteinExistence type="predicted"/>
<evidence type="ECO:0000256" key="2">
    <source>
        <dbReference type="SAM" id="Phobius"/>
    </source>
</evidence>
<feature type="compositionally biased region" description="Basic and acidic residues" evidence="1">
    <location>
        <begin position="804"/>
        <end position="816"/>
    </location>
</feature>
<feature type="compositionally biased region" description="Polar residues" evidence="1">
    <location>
        <begin position="879"/>
        <end position="892"/>
    </location>
</feature>
<dbReference type="RefSeq" id="WP_145944234.1">
    <property type="nucleotide sequence ID" value="NZ_CP017641.1"/>
</dbReference>
<name>A0A1P8WIN3_9PLAN</name>
<keyword evidence="2" id="KW-0472">Membrane</keyword>
<feature type="compositionally biased region" description="Basic and acidic residues" evidence="1">
    <location>
        <begin position="605"/>
        <end position="636"/>
    </location>
</feature>
<protein>
    <submittedName>
        <fullName evidence="3">Type IV secretory pathway, VirB10 component</fullName>
    </submittedName>
</protein>
<keyword evidence="4" id="KW-1185">Reference proteome</keyword>
<feature type="compositionally biased region" description="Basic and acidic residues" evidence="1">
    <location>
        <begin position="734"/>
        <end position="749"/>
    </location>
</feature>
<feature type="compositionally biased region" description="Basic and acidic residues" evidence="1">
    <location>
        <begin position="828"/>
        <end position="839"/>
    </location>
</feature>
<feature type="compositionally biased region" description="Low complexity" evidence="1">
    <location>
        <begin position="1014"/>
        <end position="1041"/>
    </location>
</feature>
<feature type="compositionally biased region" description="Low complexity" evidence="1">
    <location>
        <begin position="968"/>
        <end position="985"/>
    </location>
</feature>
<feature type="region of interest" description="Disordered" evidence="1">
    <location>
        <begin position="1009"/>
        <end position="1396"/>
    </location>
</feature>
<feature type="compositionally biased region" description="Low complexity" evidence="1">
    <location>
        <begin position="1338"/>
        <end position="1349"/>
    </location>
</feature>
<sequence length="1417" mass="154204">MSEGSLTQNSHLDCILQRCRRQIRMHAAIIGLALVLTAVISCVLVATALDYVFGLPEFLRATFLATTVTVVGVVAWRRLLQPLLTPIPDEELGAAVDISSPELHEGLATLVSLQRADVTASEAGSDLMRRRLAEQTSGQLHQLRNREFVDSKQTAKRWGVAGLLMVAALVPAIVWTSGSQLLVSRLVMPFANLETARNLYFDVADGDRTVARGSDVRIAATPKWRTETAGERPENVSVQLEASDGNTETLPMNFDEVSGNYVATLANIANSVRFRVSGGGATSKLFAINVVNAPEIQAAVMTATPPVYIGRAIERFDGMVGTMEVFERSELEVLLEFNKPVETVALVWQRRDARPISETAVFDRQFDHVTGEEVINLEIDDVHPDEFNLEAVNPEDMDPDAPLVPQHEPLAERIEGQLTADRMGATFHFQADVGGDFVFEVKDEFDLSNGSEPDRTLEVAYDLPPELTVTGLRSGDGYRANDIVAVNCESVDDVGVGLLELHYRVGDDVREVLAATDFDRGSQTVRHSFRLQLADLSLKHGDDVSIRVRTADERPTPGPQEVWSKDLTLKIDDNAKAAGARALEEETQQMIGALKQLEEQLKKDKQKAEELKSESQKSWTGRERTETSRLSEKEQQQGKVLAELAKEVATHPLMQESAQKLQDISEQLREQIPNELDKAVDADRRQASNELNKAAEQLQQAARDLAEQIEEIEKRAQQEQDLAELNRLALEAEQLAKDSEQLDKDRRQPENQPEEMSDQDWQQELDQRQQELSREREDLSKDLGQLLQDQPELLESAQQAQREQLAELSEKVRELAEQQNRVATGVNEEAKEAARDARQIAKQLQQAKQAAEKLNAQAKQKDEDASPPDVQPLQDAIKQLQQGNLAEPQQSVDEAAKQFRNQSQQQSQDTAVADQSQQVADRLEEISKQIESLKRQRGAEDVSGNNEQAAADGKASEGQDRGNENDEAAANESQPANANAAQPQADPVGDMLKQVEALAAAAKQNVDRLNADPAANSSAKKNAEAAAQQAKQGSQEAAAGQFNKSAAQLRKAAQATKQGAAKLNQPALADQQKQMQGLGDELNRTADMLQDMQQDDAAQAAAQQGTQRRIAESVDKLPQQLSDMSERLNIPELQMAAEAEQTQSAQQAAAQAQQSSQQASSQLQQGQLQQAGQAGKQTAQELDQLAELAQQAGQQKSQQDSPIPSEVGESVADALQDLQQAASAMKQNSNQKQAAGEKSQSAEQGANAQQGQQPGEGDPSASTDGQPGEQGQPGQNGQPGDQSQSGQPGQPQPGDPKTGNDGQPGQPSGSQQLSEAAKALAQAAKDSLPQQFTPGQTSDGSDSSAGRAAMGNAAMWDGRTPDSSNAPADSRDWGKLNGELDTATSDRRGISRDSEYESLIRMYFREVAKATSEQSDK</sequence>
<keyword evidence="2" id="KW-1133">Transmembrane helix</keyword>
<feature type="compositionally biased region" description="Low complexity" evidence="1">
    <location>
        <begin position="1303"/>
        <end position="1328"/>
    </location>
</feature>
<feature type="compositionally biased region" description="Low complexity" evidence="1">
    <location>
        <begin position="1136"/>
        <end position="1199"/>
    </location>
</feature>
<feature type="transmembrane region" description="Helical" evidence="2">
    <location>
        <begin position="158"/>
        <end position="178"/>
    </location>
</feature>
<feature type="compositionally biased region" description="Low complexity" evidence="1">
    <location>
        <begin position="1086"/>
        <end position="1104"/>
    </location>
</feature>
<feature type="compositionally biased region" description="Basic and acidic residues" evidence="1">
    <location>
        <begin position="921"/>
        <end position="940"/>
    </location>
</feature>
<feature type="compositionally biased region" description="Low complexity" evidence="1">
    <location>
        <begin position="793"/>
        <end position="803"/>
    </location>
</feature>
<feature type="compositionally biased region" description="Basic and acidic residues" evidence="1">
    <location>
        <begin position="1384"/>
        <end position="1395"/>
    </location>
</feature>
<feature type="compositionally biased region" description="Acidic residues" evidence="1">
    <location>
        <begin position="752"/>
        <end position="763"/>
    </location>
</feature>
<feature type="compositionally biased region" description="Basic and acidic residues" evidence="1">
    <location>
        <begin position="765"/>
        <end position="781"/>
    </location>
</feature>
<feature type="transmembrane region" description="Helical" evidence="2">
    <location>
        <begin position="58"/>
        <end position="76"/>
    </location>
</feature>
<keyword evidence="2" id="KW-0812">Transmembrane</keyword>
<dbReference type="KEGG" id="fmr:Fuma_03519"/>
<feature type="compositionally biased region" description="Basic and acidic residues" evidence="1">
    <location>
        <begin position="954"/>
        <end position="964"/>
    </location>
</feature>
<feature type="compositionally biased region" description="Low complexity" evidence="1">
    <location>
        <begin position="1051"/>
        <end position="1062"/>
    </location>
</feature>
<feature type="transmembrane region" description="Helical" evidence="2">
    <location>
        <begin position="27"/>
        <end position="52"/>
    </location>
</feature>